<sequence>MTFETFVERQIRQSIERGEFEDLPGAGKPLPKRGGGEDWWINQLIEREGLHGHELLPPALRLRRERELLPEKARACRTEAEVRELAADYNRDVAEEVRRGVGKGPNIPVRRIDPDTLVTTWRDGRHP</sequence>
<reference evidence="2" key="2">
    <citation type="submission" date="2021-09" db="EMBL/GenBank/DDBJ databases">
        <authorList>
            <person name="Gilroy R."/>
        </authorList>
    </citation>
    <scope>NUCLEOTIDE SEQUENCE</scope>
    <source>
        <strain evidence="2">ChiGjej1B1-18357</strain>
    </source>
</reference>
<evidence type="ECO:0000259" key="1">
    <source>
        <dbReference type="Pfam" id="PF09350"/>
    </source>
</evidence>
<dbReference type="EMBL" id="DYXM01000103">
    <property type="protein sequence ID" value="HJE90450.1"/>
    <property type="molecule type" value="Genomic_DNA"/>
</dbReference>
<comment type="caution">
    <text evidence="2">The sequence shown here is derived from an EMBL/GenBank/DDBJ whole genome shotgun (WGS) entry which is preliminary data.</text>
</comment>
<gene>
    <name evidence="2" type="ORF">K8V11_05525</name>
</gene>
<feature type="domain" description="DnaJ homologue subfamily C member 28 conserved" evidence="1">
    <location>
        <begin position="6"/>
        <end position="73"/>
    </location>
</feature>
<organism evidence="2 3">
    <name type="scientific">Dietzia timorensis</name>
    <dbReference type="NCBI Taxonomy" id="499555"/>
    <lineage>
        <taxon>Bacteria</taxon>
        <taxon>Bacillati</taxon>
        <taxon>Actinomycetota</taxon>
        <taxon>Actinomycetes</taxon>
        <taxon>Mycobacteriales</taxon>
        <taxon>Dietziaceae</taxon>
        <taxon>Dietzia</taxon>
    </lineage>
</organism>
<proteinExistence type="predicted"/>
<name>A0A921F380_9ACTN</name>
<dbReference type="RefSeq" id="WP_303911494.1">
    <property type="nucleotide sequence ID" value="NZ_DYXM01000103.1"/>
</dbReference>
<accession>A0A921F380</accession>
<dbReference type="InterPro" id="IPR018961">
    <property type="entry name" value="DnaJ_homolog_subfam-C_membr-28"/>
</dbReference>
<dbReference type="Pfam" id="PF09350">
    <property type="entry name" value="DJC28_CD"/>
    <property type="match status" value="1"/>
</dbReference>
<reference evidence="2" key="1">
    <citation type="journal article" date="2021" name="PeerJ">
        <title>Extensive microbial diversity within the chicken gut microbiome revealed by metagenomics and culture.</title>
        <authorList>
            <person name="Gilroy R."/>
            <person name="Ravi A."/>
            <person name="Getino M."/>
            <person name="Pursley I."/>
            <person name="Horton D.L."/>
            <person name="Alikhan N.F."/>
            <person name="Baker D."/>
            <person name="Gharbi K."/>
            <person name="Hall N."/>
            <person name="Watson M."/>
            <person name="Adriaenssens E.M."/>
            <person name="Foster-Nyarko E."/>
            <person name="Jarju S."/>
            <person name="Secka A."/>
            <person name="Antonio M."/>
            <person name="Oren A."/>
            <person name="Chaudhuri R.R."/>
            <person name="La Ragione R."/>
            <person name="Hildebrand F."/>
            <person name="Pallen M.J."/>
        </authorList>
    </citation>
    <scope>NUCLEOTIDE SEQUENCE</scope>
    <source>
        <strain evidence="2">ChiGjej1B1-18357</strain>
    </source>
</reference>
<dbReference type="Proteomes" id="UP000776650">
    <property type="component" value="Unassembled WGS sequence"/>
</dbReference>
<evidence type="ECO:0000313" key="3">
    <source>
        <dbReference type="Proteomes" id="UP000776650"/>
    </source>
</evidence>
<evidence type="ECO:0000313" key="2">
    <source>
        <dbReference type="EMBL" id="HJE90450.1"/>
    </source>
</evidence>
<protein>
    <submittedName>
        <fullName evidence="2">DUF1992 domain-containing protein</fullName>
    </submittedName>
</protein>
<dbReference type="AlphaFoldDB" id="A0A921F380"/>